<dbReference type="GeneID" id="92374854"/>
<dbReference type="RefSeq" id="XP_067080334.1">
    <property type="nucleotide sequence ID" value="XM_067224233.1"/>
</dbReference>
<accession>A0A1G4IB32</accession>
<evidence type="ECO:0000313" key="2">
    <source>
        <dbReference type="Proteomes" id="UP000195570"/>
    </source>
</evidence>
<dbReference type="Proteomes" id="UP000195570">
    <property type="component" value="Unassembled WGS sequence"/>
</dbReference>
<sequence>MNALSGKFTCAVLLTSDPSAVGSSTKVSVGVQNIAVVLQHQENDIPLIESVASHIQRFCAIYNISCVDCGRDIASLLKESAHVVVVRCEDRAATGEVSTQLLQQTSEPIVIVLEIDCSSPSKWDIRDSESNSGWKWLQPTPSCLAELQKHGGCSSGVWLQAAMRCSKPVVRVQLPPSSQTSVPWASAVTLDGLMREVGYKVGCLPKYGS</sequence>
<dbReference type="EMBL" id="CZPT02001195">
    <property type="protein sequence ID" value="SCU69348.1"/>
    <property type="molecule type" value="Genomic_DNA"/>
</dbReference>
<gene>
    <name evidence="1" type="ORF">TEOVI_000091400</name>
</gene>
<organism evidence="1 2">
    <name type="scientific">Trypanosoma equiperdum</name>
    <dbReference type="NCBI Taxonomy" id="5694"/>
    <lineage>
        <taxon>Eukaryota</taxon>
        <taxon>Discoba</taxon>
        <taxon>Euglenozoa</taxon>
        <taxon>Kinetoplastea</taxon>
        <taxon>Metakinetoplastina</taxon>
        <taxon>Trypanosomatida</taxon>
        <taxon>Trypanosomatidae</taxon>
        <taxon>Trypanosoma</taxon>
    </lineage>
</organism>
<keyword evidence="2" id="KW-1185">Reference proteome</keyword>
<name>A0A1G4IB32_TRYEQ</name>
<comment type="caution">
    <text evidence="1">The sequence shown here is derived from an EMBL/GenBank/DDBJ whole genome shotgun (WGS) entry which is preliminary data.</text>
</comment>
<evidence type="ECO:0000313" key="1">
    <source>
        <dbReference type="EMBL" id="SCU69348.1"/>
    </source>
</evidence>
<dbReference type="VEuPathDB" id="TriTrypDB:TEOVI_000091400"/>
<dbReference type="AlphaFoldDB" id="A0A1G4IB32"/>
<protein>
    <submittedName>
        <fullName evidence="1">Uncharacterized protein</fullName>
    </submittedName>
</protein>
<proteinExistence type="predicted"/>
<reference evidence="1" key="1">
    <citation type="submission" date="2016-09" db="EMBL/GenBank/DDBJ databases">
        <authorList>
            <person name="Hebert L."/>
            <person name="Moumen B."/>
        </authorList>
    </citation>
    <scope>NUCLEOTIDE SEQUENCE [LARGE SCALE GENOMIC DNA]</scope>
    <source>
        <strain evidence="1">OVI</strain>
    </source>
</reference>